<dbReference type="Gene3D" id="2.60.40.200">
    <property type="entry name" value="Superoxide dismutase, copper/zinc binding domain"/>
    <property type="match status" value="1"/>
</dbReference>
<organism evidence="3">
    <name type="scientific">marine metagenome</name>
    <dbReference type="NCBI Taxonomy" id="408172"/>
    <lineage>
        <taxon>unclassified sequences</taxon>
        <taxon>metagenomes</taxon>
        <taxon>ecological metagenomes</taxon>
    </lineage>
</organism>
<dbReference type="InterPro" id="IPR001424">
    <property type="entry name" value="SOD_Cu_Zn_dom"/>
</dbReference>
<gene>
    <name evidence="3" type="ORF">METZ01_LOCUS248635</name>
</gene>
<feature type="region of interest" description="Disordered" evidence="1">
    <location>
        <begin position="69"/>
        <end position="90"/>
    </location>
</feature>
<dbReference type="InterPro" id="IPR018152">
    <property type="entry name" value="SOD_Cu/Zn_BS"/>
</dbReference>
<feature type="non-terminal residue" evidence="3">
    <location>
        <position position="1"/>
    </location>
</feature>
<evidence type="ECO:0000313" key="3">
    <source>
        <dbReference type="EMBL" id="SVB95781.1"/>
    </source>
</evidence>
<name>A0A382IAN5_9ZZZZ</name>
<dbReference type="PANTHER" id="PTHR10003">
    <property type="entry name" value="SUPEROXIDE DISMUTASE CU-ZN -RELATED"/>
    <property type="match status" value="1"/>
</dbReference>
<dbReference type="InterPro" id="IPR024134">
    <property type="entry name" value="SOD_Cu/Zn_/chaperone"/>
</dbReference>
<dbReference type="EMBL" id="UINC01065772">
    <property type="protein sequence ID" value="SVB95781.1"/>
    <property type="molecule type" value="Genomic_DNA"/>
</dbReference>
<sequence>RSEKLEADGNGARAIAKIMSKSGSSVVGIAVFTANDSAITLVIEIENVSPGLHAVHIHKTGDCCSDDAKSAGGHWNPTDEPHGKWGVPPFHSGDIGNINVGSDGVGRLELTTKDRWSIGGSPETDILGKAIIVHAGEDDFKSQPSGDAGKRVGCGVIALEQ</sequence>
<dbReference type="Pfam" id="PF00080">
    <property type="entry name" value="Sod_Cu"/>
    <property type="match status" value="1"/>
</dbReference>
<feature type="domain" description="Superoxide dismutase copper/zinc binding" evidence="2">
    <location>
        <begin position="27"/>
        <end position="157"/>
    </location>
</feature>
<dbReference type="GO" id="GO:0005507">
    <property type="term" value="F:copper ion binding"/>
    <property type="evidence" value="ECO:0007669"/>
    <property type="project" value="InterPro"/>
</dbReference>
<dbReference type="CDD" id="cd00305">
    <property type="entry name" value="Cu-Zn_Superoxide_Dismutase"/>
    <property type="match status" value="1"/>
</dbReference>
<protein>
    <recommendedName>
        <fullName evidence="2">Superoxide dismutase copper/zinc binding domain-containing protein</fullName>
    </recommendedName>
</protein>
<dbReference type="SUPFAM" id="SSF49329">
    <property type="entry name" value="Cu,Zn superoxide dismutase-like"/>
    <property type="match status" value="1"/>
</dbReference>
<proteinExistence type="predicted"/>
<reference evidence="3" key="1">
    <citation type="submission" date="2018-05" db="EMBL/GenBank/DDBJ databases">
        <authorList>
            <person name="Lanie J.A."/>
            <person name="Ng W.-L."/>
            <person name="Kazmierczak K.M."/>
            <person name="Andrzejewski T.M."/>
            <person name="Davidsen T.M."/>
            <person name="Wayne K.J."/>
            <person name="Tettelin H."/>
            <person name="Glass J.I."/>
            <person name="Rusch D."/>
            <person name="Podicherti R."/>
            <person name="Tsui H.-C.T."/>
            <person name="Winkler M.E."/>
        </authorList>
    </citation>
    <scope>NUCLEOTIDE SEQUENCE</scope>
</reference>
<accession>A0A382IAN5</accession>
<dbReference type="GO" id="GO:0006801">
    <property type="term" value="P:superoxide metabolic process"/>
    <property type="evidence" value="ECO:0007669"/>
    <property type="project" value="InterPro"/>
</dbReference>
<evidence type="ECO:0000259" key="2">
    <source>
        <dbReference type="Pfam" id="PF00080"/>
    </source>
</evidence>
<dbReference type="AlphaFoldDB" id="A0A382IAN5"/>
<dbReference type="InterPro" id="IPR036423">
    <property type="entry name" value="SOD-like_Cu/Zn_dom_sf"/>
</dbReference>
<evidence type="ECO:0000256" key="1">
    <source>
        <dbReference type="SAM" id="MobiDB-lite"/>
    </source>
</evidence>
<dbReference type="PROSITE" id="PS00332">
    <property type="entry name" value="SOD_CU_ZN_2"/>
    <property type="match status" value="1"/>
</dbReference>